<comment type="subunit">
    <text evidence="15">Homodimer. Binds the thyroid hormone triiodothyronine (T3); T3 binding inhibits enzymatic activity.</text>
</comment>
<comment type="catalytic activity">
    <reaction evidence="5">
        <text>L-pipecolate + NAD(+) = Delta(1)-piperideine-2-carboxylate + NADH + H(+)</text>
        <dbReference type="Rhea" id="RHEA:30807"/>
        <dbReference type="ChEBI" id="CHEBI:15378"/>
        <dbReference type="ChEBI" id="CHEBI:57540"/>
        <dbReference type="ChEBI" id="CHEBI:57945"/>
        <dbReference type="ChEBI" id="CHEBI:61185"/>
        <dbReference type="ChEBI" id="CHEBI:77631"/>
        <dbReference type="EC" id="1.5.1.1"/>
    </reaction>
    <physiologicalReaction direction="right-to-left" evidence="5">
        <dbReference type="Rhea" id="RHEA:30809"/>
    </physiologicalReaction>
</comment>
<evidence type="ECO:0000256" key="7">
    <source>
        <dbReference type="ARBA" id="ARBA00093203"/>
    </source>
</evidence>
<keyword evidence="19" id="KW-1185">Reference proteome</keyword>
<dbReference type="InterPro" id="IPR036291">
    <property type="entry name" value="NAD(P)-bd_dom_sf"/>
</dbReference>
<dbReference type="PANTHER" id="PTHR13812">
    <property type="entry name" value="KETIMINE REDUCTASE MU-CRYSTALLIN"/>
    <property type="match status" value="1"/>
</dbReference>
<comment type="catalytic activity">
    <reaction evidence="9">
        <text>(S)-cystathionine ketimine + NADPH + 2 H(+) = (3R,5S)-2,3,5,6,7-pentahydro-1,4-thiazepine-3,5-dicarboxylate + NADP(+)</text>
        <dbReference type="Rhea" id="RHEA:68036"/>
        <dbReference type="ChEBI" id="CHEBI:15378"/>
        <dbReference type="ChEBI" id="CHEBI:57783"/>
        <dbReference type="ChEBI" id="CHEBI:58349"/>
        <dbReference type="ChEBI" id="CHEBI:176808"/>
        <dbReference type="ChEBI" id="CHEBI:176810"/>
    </reaction>
    <physiologicalReaction direction="left-to-right" evidence="9">
        <dbReference type="Rhea" id="RHEA:68037"/>
    </physiologicalReaction>
</comment>
<dbReference type="Gene3D" id="3.40.50.720">
    <property type="entry name" value="NAD(P)-binding Rossmann-like Domain"/>
    <property type="match status" value="1"/>
</dbReference>
<evidence type="ECO:0000256" key="13">
    <source>
        <dbReference type="ARBA" id="ARBA00093264"/>
    </source>
</evidence>
<evidence type="ECO:0000256" key="2">
    <source>
        <dbReference type="ARBA" id="ARBA00012883"/>
    </source>
</evidence>
<evidence type="ECO:0000256" key="17">
    <source>
        <dbReference type="ARBA" id="ARBA00093650"/>
    </source>
</evidence>
<dbReference type="InterPro" id="IPR003462">
    <property type="entry name" value="ODC_Mu_crystall"/>
</dbReference>
<proteinExistence type="inferred from homology"/>
<evidence type="ECO:0000256" key="12">
    <source>
        <dbReference type="ARBA" id="ARBA00093263"/>
    </source>
</evidence>
<comment type="catalytic activity">
    <reaction evidence="13">
        <text>L-proline + NAD(+) = 1-pyrroline-2-carboxylate + NADH + H(+)</text>
        <dbReference type="Rhea" id="RHEA:20321"/>
        <dbReference type="ChEBI" id="CHEBI:15378"/>
        <dbReference type="ChEBI" id="CHEBI:39785"/>
        <dbReference type="ChEBI" id="CHEBI:57540"/>
        <dbReference type="ChEBI" id="CHEBI:57945"/>
        <dbReference type="ChEBI" id="CHEBI:60039"/>
        <dbReference type="EC" id="1.5.1.1"/>
    </reaction>
    <physiologicalReaction direction="right-to-left" evidence="13">
        <dbReference type="Rhea" id="RHEA:20323"/>
    </physiologicalReaction>
</comment>
<dbReference type="SUPFAM" id="SSF51735">
    <property type="entry name" value="NAD(P)-binding Rossmann-fold domains"/>
    <property type="match status" value="1"/>
</dbReference>
<dbReference type="GO" id="GO:0050241">
    <property type="term" value="F:pyrroline-2-carboxylate reductase activity"/>
    <property type="evidence" value="ECO:0007669"/>
    <property type="project" value="UniProtKB-EC"/>
</dbReference>
<name>A0AAD4KAP6_9MUSC</name>
<comment type="catalytic activity">
    <reaction evidence="6">
        <text>Delta(2)-thiazoline-2-carboxylate + NADPH + 2 H(+) = L-thiazolidine-2-carboxylate + NADP(+)</text>
        <dbReference type="Rhea" id="RHEA:68072"/>
        <dbReference type="ChEBI" id="CHEBI:15378"/>
        <dbReference type="ChEBI" id="CHEBI:57783"/>
        <dbReference type="ChEBI" id="CHEBI:58349"/>
        <dbReference type="ChEBI" id="CHEBI:176895"/>
        <dbReference type="ChEBI" id="CHEBI:176896"/>
    </reaction>
    <physiologicalReaction direction="left-to-right" evidence="6">
        <dbReference type="Rhea" id="RHEA:68073"/>
    </physiologicalReaction>
</comment>
<dbReference type="InterPro" id="IPR023401">
    <property type="entry name" value="ODC_N"/>
</dbReference>
<gene>
    <name evidence="18" type="ORF">KR093_005439</name>
</gene>
<evidence type="ECO:0000256" key="11">
    <source>
        <dbReference type="ARBA" id="ARBA00093250"/>
    </source>
</evidence>
<dbReference type="AlphaFoldDB" id="A0AAD4KAP6"/>
<dbReference type="PIRSF" id="PIRSF001439">
    <property type="entry name" value="CryM"/>
    <property type="match status" value="1"/>
</dbReference>
<evidence type="ECO:0000256" key="5">
    <source>
        <dbReference type="ARBA" id="ARBA00093190"/>
    </source>
</evidence>
<evidence type="ECO:0000256" key="4">
    <source>
        <dbReference type="ARBA" id="ARBA00033420"/>
    </source>
</evidence>
<evidence type="ECO:0000256" key="1">
    <source>
        <dbReference type="ARBA" id="ARBA00008903"/>
    </source>
</evidence>
<organism evidence="18 19">
    <name type="scientific">Drosophila rubida</name>
    <dbReference type="NCBI Taxonomy" id="30044"/>
    <lineage>
        <taxon>Eukaryota</taxon>
        <taxon>Metazoa</taxon>
        <taxon>Ecdysozoa</taxon>
        <taxon>Arthropoda</taxon>
        <taxon>Hexapoda</taxon>
        <taxon>Insecta</taxon>
        <taxon>Pterygota</taxon>
        <taxon>Neoptera</taxon>
        <taxon>Endopterygota</taxon>
        <taxon>Diptera</taxon>
        <taxon>Brachycera</taxon>
        <taxon>Muscomorpha</taxon>
        <taxon>Ephydroidea</taxon>
        <taxon>Drosophilidae</taxon>
        <taxon>Drosophila</taxon>
    </lineage>
</organism>
<comment type="catalytic activity">
    <reaction evidence="14">
        <text>L-pipecolate + NADP(+) = Delta(1)-piperideine-2-carboxylate + NADPH + H(+)</text>
        <dbReference type="Rhea" id="RHEA:12524"/>
        <dbReference type="ChEBI" id="CHEBI:15378"/>
        <dbReference type="ChEBI" id="CHEBI:57783"/>
        <dbReference type="ChEBI" id="CHEBI:58349"/>
        <dbReference type="ChEBI" id="CHEBI:61185"/>
        <dbReference type="ChEBI" id="CHEBI:77631"/>
        <dbReference type="EC" id="1.5.1.1"/>
    </reaction>
    <physiologicalReaction direction="right-to-left" evidence="14">
        <dbReference type="Rhea" id="RHEA:12526"/>
    </physiologicalReaction>
</comment>
<feature type="non-terminal residue" evidence="18">
    <location>
        <position position="1"/>
    </location>
</feature>
<comment type="caution">
    <text evidence="18">The sequence shown here is derived from an EMBL/GenBank/DDBJ whole genome shotgun (WGS) entry which is preliminary data.</text>
</comment>
<evidence type="ECO:0000256" key="6">
    <source>
        <dbReference type="ARBA" id="ARBA00093197"/>
    </source>
</evidence>
<reference evidence="18" key="1">
    <citation type="journal article" date="2021" name="Mol. Ecol. Resour.">
        <title>Phylogenomic analyses of the genus Drosophila reveals genomic signals of climate adaptation.</title>
        <authorList>
            <person name="Li F."/>
            <person name="Rane R.V."/>
            <person name="Luria V."/>
            <person name="Xiong Z."/>
            <person name="Chen J."/>
            <person name="Li Z."/>
            <person name="Catullo R.A."/>
            <person name="Griffin P.C."/>
            <person name="Schiffer M."/>
            <person name="Pearce S."/>
            <person name="Lee S.F."/>
            <person name="McElroy K."/>
            <person name="Stocker A."/>
            <person name="Shirriffs J."/>
            <person name="Cockerell F."/>
            <person name="Coppin C."/>
            <person name="Sgro C.M."/>
            <person name="Karger A."/>
            <person name="Cain J.W."/>
            <person name="Weber J.A."/>
            <person name="Santpere G."/>
            <person name="Kirschner M.W."/>
            <person name="Hoffmann A.A."/>
            <person name="Oakeshott J.G."/>
            <person name="Zhang G."/>
        </authorList>
    </citation>
    <scope>NUCLEOTIDE SEQUENCE</scope>
    <source>
        <strain evidence="18">BGI-SZ-2011g</strain>
    </source>
</reference>
<evidence type="ECO:0000256" key="14">
    <source>
        <dbReference type="ARBA" id="ARBA00093273"/>
    </source>
</evidence>
<sequence>NKMSTPAFYCAESVRRVLSWQLVNEAVEEALKAVSTPPQSPYVVSQPVRSVTTAGGDRSKLLFTMPAFVGNYRLTRAGSAGDTAKAARSTLACKLLTSFSKNCELQPPLASIAANILLFNAKTGELDAVMPGTDITTWRTASASVVATKYLYFSRYNSCGNAVNVAIIGCGTQGEIHAAAMCANFKVNQLLLFNRTTSRAQQLADKLRSIDMEDKPEILVCQSAREAVCNANIICVATFSKEPLFSASDLGSERPIHINAIGAGEAHFGEVATDVYEQSEVFVDCLANAEQELQGFPVPIAGEVGNVINSGYKPQTLSTTVFQSLG</sequence>
<evidence type="ECO:0000256" key="10">
    <source>
        <dbReference type="ARBA" id="ARBA00093248"/>
    </source>
</evidence>
<evidence type="ECO:0000256" key="8">
    <source>
        <dbReference type="ARBA" id="ARBA00093226"/>
    </source>
</evidence>
<dbReference type="GO" id="GO:0047127">
    <property type="term" value="F:thiomorpholine-carboxylate dehydrogenase activity"/>
    <property type="evidence" value="ECO:0007669"/>
    <property type="project" value="UniProtKB-EC"/>
</dbReference>
<evidence type="ECO:0000256" key="3">
    <source>
        <dbReference type="ARBA" id="ARBA00015173"/>
    </source>
</evidence>
<dbReference type="PANTHER" id="PTHR13812:SF19">
    <property type="entry name" value="KETIMINE REDUCTASE MU-CRYSTALLIN"/>
    <property type="match status" value="1"/>
</dbReference>
<accession>A0AAD4KAP6</accession>
<evidence type="ECO:0000313" key="18">
    <source>
        <dbReference type="EMBL" id="KAH8387189.1"/>
    </source>
</evidence>
<evidence type="ECO:0000313" key="19">
    <source>
        <dbReference type="Proteomes" id="UP001200034"/>
    </source>
</evidence>
<evidence type="ECO:0000256" key="15">
    <source>
        <dbReference type="ARBA" id="ARBA00093567"/>
    </source>
</evidence>
<comment type="catalytic activity">
    <reaction evidence="12">
        <text>(3R)-1,4-thiomorpholine-3-carboxylate + NADP(+) = 3,4-dehydrothiomorpholine-3-carboxylate + NADPH + 2 H(+)</text>
        <dbReference type="Rhea" id="RHEA:12500"/>
        <dbReference type="ChEBI" id="CHEBI:15378"/>
        <dbReference type="ChEBI" id="CHEBI:57783"/>
        <dbReference type="ChEBI" id="CHEBI:58349"/>
        <dbReference type="ChEBI" id="CHEBI:58517"/>
        <dbReference type="ChEBI" id="CHEBI:176873"/>
        <dbReference type="EC" id="1.5.1.25"/>
    </reaction>
    <physiologicalReaction direction="right-to-left" evidence="12">
        <dbReference type="Rhea" id="RHEA:12502"/>
    </physiologicalReaction>
</comment>
<evidence type="ECO:0000256" key="9">
    <source>
        <dbReference type="ARBA" id="ARBA00093227"/>
    </source>
</evidence>
<comment type="catalytic activity">
    <reaction evidence="8">
        <text>(3R)-1,4-thiomorpholine-3-carboxylate + NAD(+) = 3,4-dehydrothiomorpholine-3-carboxylate + NADH + 2 H(+)</text>
        <dbReference type="Rhea" id="RHEA:12504"/>
        <dbReference type="ChEBI" id="CHEBI:15378"/>
        <dbReference type="ChEBI" id="CHEBI:57540"/>
        <dbReference type="ChEBI" id="CHEBI:57945"/>
        <dbReference type="ChEBI" id="CHEBI:58517"/>
        <dbReference type="ChEBI" id="CHEBI:176873"/>
        <dbReference type="EC" id="1.5.1.25"/>
    </reaction>
    <physiologicalReaction direction="right-to-left" evidence="8">
        <dbReference type="Rhea" id="RHEA:12506"/>
    </physiologicalReaction>
</comment>
<dbReference type="GO" id="GO:0042562">
    <property type="term" value="F:hormone binding"/>
    <property type="evidence" value="ECO:0007669"/>
    <property type="project" value="TreeGrafter"/>
</dbReference>
<protein>
    <recommendedName>
        <fullName evidence="3">Ketimine reductase mu-crystallin</fullName>
        <ecNumber evidence="16">1.5.1.1</ecNumber>
        <ecNumber evidence="2">1.5.1.25</ecNumber>
    </recommendedName>
    <alternativeName>
        <fullName evidence="17">1-piperideine-2-carboxylate/1-pyrroline-2-carboxylate reductase</fullName>
    </alternativeName>
    <alternativeName>
        <fullName evidence="4">NADP-regulated thyroid-hormone-binding protein</fullName>
    </alternativeName>
</protein>
<dbReference type="GO" id="GO:0005737">
    <property type="term" value="C:cytoplasm"/>
    <property type="evidence" value="ECO:0007669"/>
    <property type="project" value="TreeGrafter"/>
</dbReference>
<dbReference type="Proteomes" id="UP001200034">
    <property type="component" value="Unassembled WGS sequence"/>
</dbReference>
<dbReference type="EC" id="1.5.1.1" evidence="16"/>
<comment type="catalytic activity">
    <reaction evidence="10">
        <text>(R)-lanthionine ketimine + NADPH + 2 H(+) = (3R,5R)-1,4-thiomorpholine-3,5-dicarboxylate + NADP(+)</text>
        <dbReference type="Rhea" id="RHEA:68040"/>
        <dbReference type="ChEBI" id="CHEBI:15378"/>
        <dbReference type="ChEBI" id="CHEBI:57783"/>
        <dbReference type="ChEBI" id="CHEBI:58349"/>
        <dbReference type="ChEBI" id="CHEBI:176891"/>
        <dbReference type="ChEBI" id="CHEBI:176892"/>
    </reaction>
    <physiologicalReaction direction="left-to-right" evidence="10">
        <dbReference type="Rhea" id="RHEA:68041"/>
    </physiologicalReaction>
</comment>
<comment type="catalytic activity">
    <reaction evidence="7">
        <text>L-proline + NADP(+) = 1-pyrroline-2-carboxylate + NADPH + H(+)</text>
        <dbReference type="Rhea" id="RHEA:20317"/>
        <dbReference type="ChEBI" id="CHEBI:15378"/>
        <dbReference type="ChEBI" id="CHEBI:39785"/>
        <dbReference type="ChEBI" id="CHEBI:57783"/>
        <dbReference type="ChEBI" id="CHEBI:58349"/>
        <dbReference type="ChEBI" id="CHEBI:60039"/>
        <dbReference type="EC" id="1.5.1.1"/>
    </reaction>
    <physiologicalReaction direction="right-to-left" evidence="7">
        <dbReference type="Rhea" id="RHEA:20319"/>
    </physiologicalReaction>
</comment>
<dbReference type="EMBL" id="JAJJHW010000095">
    <property type="protein sequence ID" value="KAH8387189.1"/>
    <property type="molecule type" value="Genomic_DNA"/>
</dbReference>
<dbReference type="EC" id="1.5.1.25" evidence="2"/>
<comment type="similarity">
    <text evidence="1">Belongs to the ornithine cyclodeaminase/mu-crystallin family.</text>
</comment>
<comment type="catalytic activity">
    <reaction evidence="11">
        <text>(S)-cystathionine ketimine + NADH + 2 H(+) = (3R,5S)-2,3,5,6,7-pentahydro-1,4-thiazepine-3,5-dicarboxylate + NAD(+)</text>
        <dbReference type="Rhea" id="RHEA:68032"/>
        <dbReference type="ChEBI" id="CHEBI:15378"/>
        <dbReference type="ChEBI" id="CHEBI:57540"/>
        <dbReference type="ChEBI" id="CHEBI:57945"/>
        <dbReference type="ChEBI" id="CHEBI:176808"/>
        <dbReference type="ChEBI" id="CHEBI:176810"/>
    </reaction>
    <physiologicalReaction direction="left-to-right" evidence="11">
        <dbReference type="Rhea" id="RHEA:68033"/>
    </physiologicalReaction>
</comment>
<dbReference type="Gene3D" id="3.30.1780.10">
    <property type="entry name" value="ornithine cyclodeaminase, domain 1"/>
    <property type="match status" value="1"/>
</dbReference>
<feature type="non-terminal residue" evidence="18">
    <location>
        <position position="326"/>
    </location>
</feature>
<evidence type="ECO:0000256" key="16">
    <source>
        <dbReference type="ARBA" id="ARBA00093598"/>
    </source>
</evidence>
<dbReference type="Pfam" id="PF02423">
    <property type="entry name" value="OCD_Mu_crystall"/>
    <property type="match status" value="1"/>
</dbReference>